<keyword evidence="5" id="KW-1185">Reference proteome</keyword>
<feature type="chain" id="PRO_5041651300" evidence="2">
    <location>
        <begin position="24"/>
        <end position="907"/>
    </location>
</feature>
<feature type="transmembrane region" description="Helical" evidence="1">
    <location>
        <begin position="505"/>
        <end position="527"/>
    </location>
</feature>
<evidence type="ECO:0000256" key="2">
    <source>
        <dbReference type="SAM" id="SignalP"/>
    </source>
</evidence>
<feature type="transmembrane region" description="Helical" evidence="1">
    <location>
        <begin position="74"/>
        <end position="92"/>
    </location>
</feature>
<gene>
    <name evidence="4" type="ORF">HINF_LOCUS17220</name>
    <name evidence="3" type="ORF">HINF_LOCUS63885</name>
</gene>
<feature type="transmembrane region" description="Helical" evidence="1">
    <location>
        <begin position="548"/>
        <end position="567"/>
    </location>
</feature>
<protein>
    <submittedName>
        <fullName evidence="4">Hypothetical_protein</fullName>
    </submittedName>
</protein>
<dbReference type="Proteomes" id="UP001642409">
    <property type="component" value="Unassembled WGS sequence"/>
</dbReference>
<feature type="signal peptide" evidence="2">
    <location>
        <begin position="1"/>
        <end position="23"/>
    </location>
</feature>
<keyword evidence="1" id="KW-0472">Membrane</keyword>
<feature type="transmembrane region" description="Helical" evidence="1">
    <location>
        <begin position="464"/>
        <end position="485"/>
    </location>
</feature>
<evidence type="ECO:0000313" key="3">
    <source>
        <dbReference type="EMBL" id="CAI9976240.1"/>
    </source>
</evidence>
<evidence type="ECO:0000313" key="4">
    <source>
        <dbReference type="EMBL" id="CAL6001102.1"/>
    </source>
</evidence>
<comment type="caution">
    <text evidence="3">The sequence shown here is derived from an EMBL/GenBank/DDBJ whole genome shotgun (WGS) entry which is preliminary data.</text>
</comment>
<name>A0AA86UXU2_9EUKA</name>
<evidence type="ECO:0000256" key="1">
    <source>
        <dbReference type="SAM" id="Phobius"/>
    </source>
</evidence>
<dbReference type="EMBL" id="CAXDID020000043">
    <property type="protein sequence ID" value="CAL6001102.1"/>
    <property type="molecule type" value="Genomic_DNA"/>
</dbReference>
<keyword evidence="1" id="KW-0812">Transmembrane</keyword>
<reference evidence="3" key="1">
    <citation type="submission" date="2023-06" db="EMBL/GenBank/DDBJ databases">
        <authorList>
            <person name="Kurt Z."/>
        </authorList>
    </citation>
    <scope>NUCLEOTIDE SEQUENCE</scope>
</reference>
<dbReference type="EMBL" id="CATOUU010001173">
    <property type="protein sequence ID" value="CAI9976240.1"/>
    <property type="molecule type" value="Genomic_DNA"/>
</dbReference>
<dbReference type="AlphaFoldDB" id="A0AA86UXU2"/>
<sequence>MKSVKLMLVTLALFNYCCNNIKTAQIRWQIITTECISLLLLPFTNQHKRLETSVLEAGQLYITGLFAVQTSQQVIPFLLFAILYSIIYFVNNLIQTNLINYSMSSIGMVGVLLFYFYQERDQNSCIVESDVLKSNQKKFESLFQNHYSQHISEIEKQEAQIFYTLCASIRINFNPSINQLVQFSRLLEQLSNEYKVKIVIASSTQFQFFISEDVETVQKKFDQTMQLCSGAQIIAQNLNMTVSAGVAFGEIKPVKQIFVDLQYRIYNGNVLKMTDYLSQHSFDEILVDATSLYKDLKPLHNLDHKFMHFLKPNFKFKDIREIMYYKEIRIIAVVEPMKNMNYQLQKILMNNFQVTEATTDQEDLDVSCDHIIDKSISDSQSATVYVEQSTNRSTQPTNNESTNCIHVIKENTIQTIGLHNQVSFKQILIKQIKKFVFTHKTVNIEYNNILGNSLLQSLSHIGSYYLTCLVSTLLLSAYSIIFNQILCKSSINIHHQITLQKWLTIQYYSSTIVIIVQIFCAAPYFIFHLRSSKKQSAYKTMKRIDLRIKKHLFFITTIWYIATLYGFQSILNISKNYGHLMQVTKYAHSLSWTITIFSAHNFNQMINVNSQHPLQISLNFKVFITIEVIHWLIVFRNHHVMGLAMLFVQIQQLPVQIYKYFVAVENIHQLNTIRLYLKKHASILSRHRLPLYVNSQLMLLTGSHSVLQQELAGNMMVKCEKLQPLNNEEHNKVLMTYLLQKTKHQISEVQVTHMNNCIIFQMEFDFESVDKTNEIMNDLFKIFGERIMMLRSEMNSVTWISYTNNDLYIHVKVVLRGLFQFIQQQQNVGIKMAAGDLKGIALCYDNVFCEMVGQAADDIQHINNSCGKVRVSKKFWQWFVLKQNQSVQPLMFQKNYIDHGIQVELWK</sequence>
<keyword evidence="2" id="KW-0732">Signal</keyword>
<evidence type="ECO:0000313" key="5">
    <source>
        <dbReference type="Proteomes" id="UP001642409"/>
    </source>
</evidence>
<reference evidence="4 5" key="2">
    <citation type="submission" date="2024-07" db="EMBL/GenBank/DDBJ databases">
        <authorList>
            <person name="Akdeniz Z."/>
        </authorList>
    </citation>
    <scope>NUCLEOTIDE SEQUENCE [LARGE SCALE GENOMIC DNA]</scope>
</reference>
<feature type="transmembrane region" description="Helical" evidence="1">
    <location>
        <begin position="98"/>
        <end position="117"/>
    </location>
</feature>
<organism evidence="3">
    <name type="scientific">Hexamita inflata</name>
    <dbReference type="NCBI Taxonomy" id="28002"/>
    <lineage>
        <taxon>Eukaryota</taxon>
        <taxon>Metamonada</taxon>
        <taxon>Diplomonadida</taxon>
        <taxon>Hexamitidae</taxon>
        <taxon>Hexamitinae</taxon>
        <taxon>Hexamita</taxon>
    </lineage>
</organism>
<accession>A0AA86UXU2</accession>
<keyword evidence="1" id="KW-1133">Transmembrane helix</keyword>
<proteinExistence type="predicted"/>